<protein>
    <submittedName>
        <fullName evidence="2">Uncharacterized protein</fullName>
    </submittedName>
</protein>
<proteinExistence type="predicted"/>
<feature type="transmembrane region" description="Helical" evidence="1">
    <location>
        <begin position="5"/>
        <end position="23"/>
    </location>
</feature>
<evidence type="ECO:0000256" key="1">
    <source>
        <dbReference type="SAM" id="Phobius"/>
    </source>
</evidence>
<accession>A0A6N3EPV8</accession>
<reference evidence="2" key="1">
    <citation type="submission" date="2019-11" db="EMBL/GenBank/DDBJ databases">
        <authorList>
            <person name="Feng L."/>
        </authorList>
    </citation>
    <scope>NUCLEOTIDE SEQUENCE</scope>
    <source>
        <strain evidence="2">IbartlettiiLFYP30</strain>
    </source>
</reference>
<gene>
    <name evidence="2" type="ORF">IBLFYP30_02602</name>
</gene>
<keyword evidence="1" id="KW-1133">Transmembrane helix</keyword>
<dbReference type="RefSeq" id="WP_024038373.1">
    <property type="nucleotide sequence ID" value="NZ_CACRUE010000036.1"/>
</dbReference>
<name>A0A6N3EPV8_9FIRM</name>
<dbReference type="AlphaFoldDB" id="A0A6N3EPV8"/>
<sequence length="297" mass="33933">MKKRIIGITIIVIAIVICGITYFKHQENVKQENITKQVNELENIKTNFSNTEERDEKFDILKSTVQKHEKYNKSKEKDNKVLAKYKEIIFDMQLEFVDEYNEIIKENTISDIGKSEDIENLNKCKDNLNTLLSNINKEKEFIFSEESGAEKYEKRINELVNSYSKQIIKIKAGQKAQKEAIKKQESQNTSSKSSSTTTENKFFTVTVPKSWGSDWSVKVEDNSMNGIESKLYMFDHGHGGAAVYVLDMSDTSRPLAHYSRMIPDDCESVGTTSDGYEVFMTEAADGFFSQGAKITLK</sequence>
<dbReference type="EMBL" id="CACRUE010000036">
    <property type="protein sequence ID" value="VYU41708.1"/>
    <property type="molecule type" value="Genomic_DNA"/>
</dbReference>
<keyword evidence="1" id="KW-0812">Transmembrane</keyword>
<evidence type="ECO:0000313" key="2">
    <source>
        <dbReference type="EMBL" id="VYU41708.1"/>
    </source>
</evidence>
<organism evidence="2">
    <name type="scientific">Intestinibacter bartlettii</name>
    <dbReference type="NCBI Taxonomy" id="261299"/>
    <lineage>
        <taxon>Bacteria</taxon>
        <taxon>Bacillati</taxon>
        <taxon>Bacillota</taxon>
        <taxon>Clostridia</taxon>
        <taxon>Peptostreptococcales</taxon>
        <taxon>Peptostreptococcaceae</taxon>
        <taxon>Intestinibacter</taxon>
    </lineage>
</organism>
<keyword evidence="1" id="KW-0472">Membrane</keyword>